<dbReference type="RefSeq" id="WP_143508331.1">
    <property type="nucleotide sequence ID" value="NZ_CP074126.1"/>
</dbReference>
<dbReference type="EMBL" id="CP074126">
    <property type="protein sequence ID" value="QUS55055.1"/>
    <property type="molecule type" value="Genomic_DNA"/>
</dbReference>
<gene>
    <name evidence="1" type="ORF">KGB56_17060</name>
</gene>
<reference evidence="1 2" key="1">
    <citation type="journal article" date="2021" name="Angew. Chem. Int. Ed. Engl.">
        <title>A novel family of nonribosomal peptides modulate collective behavior in Pseudovibrio bacteria isolated from marine sponges.</title>
        <authorList>
            <person name="Ioca L.P."/>
            <person name="Dai Y."/>
            <person name="Kunakom S."/>
            <person name="Diaz-Espinosa J."/>
            <person name="Krunic A."/>
            <person name="Crnkovic C.M."/>
            <person name="Orjala J."/>
            <person name="Sanchez L.M."/>
            <person name="Ferreira A.G."/>
            <person name="Berlinck R.G.S."/>
            <person name="Eustaquio A.S."/>
        </authorList>
    </citation>
    <scope>NUCLEOTIDE SEQUENCE [LARGE SCALE GENOMIC DNA]</scope>
    <source>
        <strain evidence="1 2">Ab134</strain>
    </source>
</reference>
<keyword evidence="2" id="KW-1185">Reference proteome</keyword>
<accession>A0ABX8AIZ9</accession>
<evidence type="ECO:0008006" key="3">
    <source>
        <dbReference type="Google" id="ProtNLM"/>
    </source>
</evidence>
<evidence type="ECO:0000313" key="1">
    <source>
        <dbReference type="EMBL" id="QUS55055.1"/>
    </source>
</evidence>
<name>A0ABX8AIZ9_9HYPH</name>
<evidence type="ECO:0000313" key="2">
    <source>
        <dbReference type="Proteomes" id="UP000680706"/>
    </source>
</evidence>
<organism evidence="1 2">
    <name type="scientific">Pseudovibrio brasiliensis</name>
    <dbReference type="NCBI Taxonomy" id="1898042"/>
    <lineage>
        <taxon>Bacteria</taxon>
        <taxon>Pseudomonadati</taxon>
        <taxon>Pseudomonadota</taxon>
        <taxon>Alphaproteobacteria</taxon>
        <taxon>Hyphomicrobiales</taxon>
        <taxon>Stappiaceae</taxon>
        <taxon>Pseudovibrio</taxon>
    </lineage>
</organism>
<protein>
    <recommendedName>
        <fullName evidence="3">Beta/Gamma crystallin</fullName>
    </recommendedName>
</protein>
<proteinExistence type="predicted"/>
<dbReference type="Proteomes" id="UP000680706">
    <property type="component" value="Chromosome"/>
</dbReference>
<sequence>MLERTVASAAMNCSNRTGTRTAWISHMSYWACNNTCHQMIINTTSRHTVYVRVDLSNGTWRNRYVTSSNPLDFKWWEDLSAVHIKCTIQ</sequence>